<dbReference type="STRING" id="595528.A0A0D2WQ11"/>
<dbReference type="Gene3D" id="2.170.270.10">
    <property type="entry name" value="SET domain"/>
    <property type="match status" value="1"/>
</dbReference>
<dbReference type="PROSITE" id="PS50280">
    <property type="entry name" value="SET"/>
    <property type="match status" value="1"/>
</dbReference>
<feature type="domain" description="SET" evidence="2">
    <location>
        <begin position="364"/>
        <end position="488"/>
    </location>
</feature>
<keyword evidence="3" id="KW-0489">Methyltransferase</keyword>
<dbReference type="InterPro" id="IPR001214">
    <property type="entry name" value="SET_dom"/>
</dbReference>
<name>A0A0D2WQ11_CAPO3</name>
<feature type="compositionally biased region" description="Acidic residues" evidence="1">
    <location>
        <begin position="219"/>
        <end position="230"/>
    </location>
</feature>
<feature type="compositionally biased region" description="Basic and acidic residues" evidence="1">
    <location>
        <begin position="1"/>
        <end position="24"/>
    </location>
</feature>
<dbReference type="eggNOG" id="KOG1079">
    <property type="taxonomic scope" value="Eukaryota"/>
</dbReference>
<dbReference type="GO" id="GO:0005634">
    <property type="term" value="C:nucleus"/>
    <property type="evidence" value="ECO:0007669"/>
    <property type="project" value="TreeGrafter"/>
</dbReference>
<feature type="compositionally biased region" description="Acidic residues" evidence="1">
    <location>
        <begin position="70"/>
        <end position="116"/>
    </location>
</feature>
<feature type="region of interest" description="Disordered" evidence="1">
    <location>
        <begin position="1"/>
        <end position="133"/>
    </location>
</feature>
<reference evidence="4" key="1">
    <citation type="submission" date="2011-02" db="EMBL/GenBank/DDBJ databases">
        <title>The Genome Sequence of Capsaspora owczarzaki ATCC 30864.</title>
        <authorList>
            <person name="Russ C."/>
            <person name="Cuomo C."/>
            <person name="Burger G."/>
            <person name="Gray M.W."/>
            <person name="Holland P.W.H."/>
            <person name="King N."/>
            <person name="Lang F.B.F."/>
            <person name="Roger A.J."/>
            <person name="Ruiz-Trillo I."/>
            <person name="Young S.K."/>
            <person name="Zeng Q."/>
            <person name="Gargeya S."/>
            <person name="Alvarado L."/>
            <person name="Berlin A."/>
            <person name="Chapman S.B."/>
            <person name="Chen Z."/>
            <person name="Freedman E."/>
            <person name="Gellesch M."/>
            <person name="Goldberg J."/>
            <person name="Griggs A."/>
            <person name="Gujja S."/>
            <person name="Heilman E."/>
            <person name="Heiman D."/>
            <person name="Howarth C."/>
            <person name="Mehta T."/>
            <person name="Neiman D."/>
            <person name="Pearson M."/>
            <person name="Roberts A."/>
            <person name="Saif S."/>
            <person name="Shea T."/>
            <person name="Shenoy N."/>
            <person name="Sisk P."/>
            <person name="Stolte C."/>
            <person name="Sykes S."/>
            <person name="White J."/>
            <person name="Yandava C."/>
            <person name="Haas B."/>
            <person name="Nusbaum C."/>
            <person name="Birren B."/>
        </authorList>
    </citation>
    <scope>NUCLEOTIDE SEQUENCE</scope>
    <source>
        <strain evidence="4">ATCC 30864</strain>
    </source>
</reference>
<dbReference type="GO" id="GO:0003682">
    <property type="term" value="F:chromatin binding"/>
    <property type="evidence" value="ECO:0007669"/>
    <property type="project" value="TreeGrafter"/>
</dbReference>
<organism evidence="3 4">
    <name type="scientific">Capsaspora owczarzaki (strain ATCC 30864)</name>
    <dbReference type="NCBI Taxonomy" id="595528"/>
    <lineage>
        <taxon>Eukaryota</taxon>
        <taxon>Filasterea</taxon>
        <taxon>Capsaspora</taxon>
    </lineage>
</organism>
<dbReference type="EMBL" id="KE346365">
    <property type="protein sequence ID" value="KJE93610.1"/>
    <property type="molecule type" value="Genomic_DNA"/>
</dbReference>
<dbReference type="GO" id="GO:0008168">
    <property type="term" value="F:methyltransferase activity"/>
    <property type="evidence" value="ECO:0007669"/>
    <property type="project" value="UniProtKB-KW"/>
</dbReference>
<gene>
    <name evidence="3" type="ORF">CAOG_004372</name>
</gene>
<dbReference type="PANTHER" id="PTHR46820:SF1">
    <property type="entry name" value="HISTONE-LYSINE N-METHYLTRANSFERASE SETD7"/>
    <property type="match status" value="1"/>
</dbReference>
<feature type="compositionally biased region" description="Basic and acidic residues" evidence="1">
    <location>
        <begin position="117"/>
        <end position="129"/>
    </location>
</feature>
<dbReference type="Gene3D" id="2.20.110.10">
    <property type="entry name" value="Histone H3 K4-specific methyltransferase SET7/9 N-terminal domain"/>
    <property type="match status" value="1"/>
</dbReference>
<feature type="region of interest" description="Disordered" evidence="1">
    <location>
        <begin position="211"/>
        <end position="230"/>
    </location>
</feature>
<dbReference type="GO" id="GO:0070828">
    <property type="term" value="P:heterochromatin organization"/>
    <property type="evidence" value="ECO:0007669"/>
    <property type="project" value="TreeGrafter"/>
</dbReference>
<dbReference type="PhylomeDB" id="A0A0D2WQ11"/>
<dbReference type="SUPFAM" id="SSF82185">
    <property type="entry name" value="Histone H3 K4-specific methyltransferase SET7/9 N-terminal domain"/>
    <property type="match status" value="1"/>
</dbReference>
<feature type="region of interest" description="Disordered" evidence="1">
    <location>
        <begin position="250"/>
        <end position="270"/>
    </location>
</feature>
<dbReference type="OrthoDB" id="294378at2759"/>
<evidence type="ECO:0000259" key="2">
    <source>
        <dbReference type="PROSITE" id="PS50280"/>
    </source>
</evidence>
<dbReference type="AlphaFoldDB" id="A0A0D2WQ11"/>
<dbReference type="InterPro" id="IPR046341">
    <property type="entry name" value="SET_dom_sf"/>
</dbReference>
<protein>
    <submittedName>
        <fullName evidence="3">Histone H3-K4 methyltransferase</fullName>
    </submittedName>
</protein>
<dbReference type="GO" id="GO:0005694">
    <property type="term" value="C:chromosome"/>
    <property type="evidence" value="ECO:0007669"/>
    <property type="project" value="TreeGrafter"/>
</dbReference>
<accession>A0A0D2WQ11</accession>
<evidence type="ECO:0000256" key="1">
    <source>
        <dbReference type="SAM" id="MobiDB-lite"/>
    </source>
</evidence>
<dbReference type="InterPro" id="IPR044436">
    <property type="entry name" value="SETD7_SET"/>
</dbReference>
<dbReference type="Proteomes" id="UP000008743">
    <property type="component" value="Unassembled WGS sequence"/>
</dbReference>
<sequence length="519" mass="57986">MERNNKRRRREAEASDAEHDERTTVNEFNNDDGDVNIEDENERDRVKRVRLMAASVAPDSWKAAAMLPDSSDDDEDDENDHDDKDDENENDESDAEEQDQDQDDDEDQSESESAADQEDHTELKADGTHVVHYKNGNTFTGTIRDGLKQGPGVMQYHDGVVLTGTYVDDQLEGASRYDYPDKTYVLCTHHRSRLTGLATEYDDQGRRLQLRHHNNSNDNSDDNDDDDDNDDVEILATTMYYVDGGRLDLGPNVTNNDEEAQSPDTSATAATEGVCGGEYDFPNSVVTLRGDWRRTTLISARAYDNNNRPFNPVAARREITCAAPSTCFEPAPESDTLSAKFTRTFATDAHICDAPLLPDPHESILVYVAPSTVPGAGEGLFARVDIAPRTVVSFYHGVRVSHAEVDARDWSANSNTISLDDTVVIDVPVPFDNVNSYCATLGHKANHHFQLKNAEYGLFTHPRFGLIKCVQALDRAIPAGSEIFVSYDYKPDQTTGDEPQAPQWYLDQYHEHMKIQAGR</sequence>
<dbReference type="InParanoid" id="A0A0D2WQ11"/>
<evidence type="ECO:0000313" key="4">
    <source>
        <dbReference type="Proteomes" id="UP000008743"/>
    </source>
</evidence>
<dbReference type="SUPFAM" id="SSF82199">
    <property type="entry name" value="SET domain"/>
    <property type="match status" value="1"/>
</dbReference>
<dbReference type="GO" id="GO:0032259">
    <property type="term" value="P:methylation"/>
    <property type="evidence" value="ECO:0007669"/>
    <property type="project" value="UniProtKB-KW"/>
</dbReference>
<evidence type="ECO:0000313" key="3">
    <source>
        <dbReference type="EMBL" id="KJE93610.1"/>
    </source>
</evidence>
<feature type="compositionally biased region" description="Acidic residues" evidence="1">
    <location>
        <begin position="29"/>
        <end position="41"/>
    </location>
</feature>
<dbReference type="PANTHER" id="PTHR46820">
    <property type="entry name" value="HISTONE-LYSINE N-METHYLTRANSFERASE SETD7"/>
    <property type="match status" value="1"/>
</dbReference>
<keyword evidence="4" id="KW-1185">Reference proteome</keyword>
<keyword evidence="3" id="KW-0808">Transferase</keyword>
<proteinExistence type="predicted"/>
<dbReference type="CDD" id="cd10530">
    <property type="entry name" value="SET_SETD7"/>
    <property type="match status" value="1"/>
</dbReference>